<gene>
    <name evidence="1" type="ORF">FC27_GL001626</name>
</gene>
<dbReference type="AlphaFoldDB" id="A0A0R1SM57"/>
<accession>A0A0R1SM57</accession>
<reference evidence="1 2" key="1">
    <citation type="journal article" date="2015" name="Genome Announc.">
        <title>Expanding the biotechnology potential of lactobacilli through comparative genomics of 213 strains and associated genera.</title>
        <authorList>
            <person name="Sun Z."/>
            <person name="Harris H.M."/>
            <person name="McCann A."/>
            <person name="Guo C."/>
            <person name="Argimon S."/>
            <person name="Zhang W."/>
            <person name="Yang X."/>
            <person name="Jeffery I.B."/>
            <person name="Cooney J.C."/>
            <person name="Kagawa T.F."/>
            <person name="Liu W."/>
            <person name="Song Y."/>
            <person name="Salvetti E."/>
            <person name="Wrobel A."/>
            <person name="Rasinkangas P."/>
            <person name="Parkhill J."/>
            <person name="Rea M.C."/>
            <person name="O'Sullivan O."/>
            <person name="Ritari J."/>
            <person name="Douillard F.P."/>
            <person name="Paul Ross R."/>
            <person name="Yang R."/>
            <person name="Briner A.E."/>
            <person name="Felis G.E."/>
            <person name="de Vos W.M."/>
            <person name="Barrangou R."/>
            <person name="Klaenhammer T.R."/>
            <person name="Caufield P.W."/>
            <person name="Cui Y."/>
            <person name="Zhang H."/>
            <person name="O'Toole P.W."/>
        </authorList>
    </citation>
    <scope>NUCLEOTIDE SEQUENCE [LARGE SCALE GENOMIC DNA]</scope>
    <source>
        <strain evidence="1 2">DSM 14857</strain>
    </source>
</reference>
<proteinExistence type="predicted"/>
<dbReference type="EMBL" id="AZFA01000004">
    <property type="protein sequence ID" value="KRL67602.1"/>
    <property type="molecule type" value="Genomic_DNA"/>
</dbReference>
<protein>
    <submittedName>
        <fullName evidence="1">Uncharacterized protein</fullName>
    </submittedName>
</protein>
<dbReference type="eggNOG" id="ENOG50309IA">
    <property type="taxonomic scope" value="Bacteria"/>
</dbReference>
<organism evidence="1 2">
    <name type="scientific">Companilactobacillus versmoldensis DSM 14857 = KCTC 3814</name>
    <dbReference type="NCBI Taxonomy" id="1423815"/>
    <lineage>
        <taxon>Bacteria</taxon>
        <taxon>Bacillati</taxon>
        <taxon>Bacillota</taxon>
        <taxon>Bacilli</taxon>
        <taxon>Lactobacillales</taxon>
        <taxon>Lactobacillaceae</taxon>
        <taxon>Companilactobacillus</taxon>
    </lineage>
</organism>
<sequence length="495" mass="56376">MGMSDELRQLLLSTNLGKSREHPLAGWNVLTILYGNRASADIPRTLDFLVEQYNGNYLDEKSEEEMISDNVLKNVLKTLNEDAKFIEVSPRKIRRRMESGSYHMQQASVYRITSRGIEFLVMLPKVLDAETTVTANISRINEYCRLIKKLNSPHLDSTNTQLFNDFNNMVSAYTDVMKGMHKLSEDLDEISNDLAFSHGGKIAEHLNNMLDDKALPAYNRLIKQGSLIQNLIKKENFAEMIARSRQGDDSLEIDQAINDQVKLTVQRNQDQLFVQTKLMQLSASFEPTSSAIDSSYDSIYLIFQTILDSIKLLSNEFDHINAQTIDVKQLTKDIDKLLINFKNIRIPKQLPRHLAQDRSDSNPDDLLDASVLGAVIYQANTVERTTATVADNPVIAGDDKIDDNQTSALSEFQKLIMIDSKNGRLDRNLEVSNLVTRDEIIRLYSATNYDYYESFAPFGRPVENVTAIFETGPIWIHCQNEKYSVQLPNGFYFNF</sequence>
<dbReference type="PATRIC" id="fig|1423815.3.peg.1664"/>
<keyword evidence="2" id="KW-1185">Reference proteome</keyword>
<comment type="caution">
    <text evidence="1">The sequence shown here is derived from an EMBL/GenBank/DDBJ whole genome shotgun (WGS) entry which is preliminary data.</text>
</comment>
<evidence type="ECO:0000313" key="1">
    <source>
        <dbReference type="EMBL" id="KRL67602.1"/>
    </source>
</evidence>
<dbReference type="OrthoDB" id="2319229at2"/>
<evidence type="ECO:0000313" key="2">
    <source>
        <dbReference type="Proteomes" id="UP000051647"/>
    </source>
</evidence>
<name>A0A0R1SM57_9LACO</name>
<dbReference type="RefSeq" id="WP_010624159.1">
    <property type="nucleotide sequence ID" value="NZ_AZFA01000004.1"/>
</dbReference>
<dbReference type="Proteomes" id="UP000051647">
    <property type="component" value="Unassembled WGS sequence"/>
</dbReference>